<dbReference type="Proteomes" id="UP000290289">
    <property type="component" value="Chromosome 6"/>
</dbReference>
<reference evidence="1 2" key="1">
    <citation type="submission" date="2018-10" db="EMBL/GenBank/DDBJ databases">
        <title>A high-quality apple genome assembly.</title>
        <authorList>
            <person name="Hu J."/>
        </authorList>
    </citation>
    <scope>NUCLEOTIDE SEQUENCE [LARGE SCALE GENOMIC DNA]</scope>
    <source>
        <strain evidence="2">cv. HFTH1</strain>
        <tissue evidence="1">Young leaf</tissue>
    </source>
</reference>
<name>A0A498JPE7_MALDO</name>
<comment type="caution">
    <text evidence="1">The sequence shown here is derived from an EMBL/GenBank/DDBJ whole genome shotgun (WGS) entry which is preliminary data.</text>
</comment>
<dbReference type="InterPro" id="IPR029039">
    <property type="entry name" value="Flavoprotein-like_sf"/>
</dbReference>
<dbReference type="EMBL" id="RDQH01000332">
    <property type="protein sequence ID" value="RXH96777.1"/>
    <property type="molecule type" value="Genomic_DNA"/>
</dbReference>
<gene>
    <name evidence="1" type="ORF">DVH24_009619</name>
</gene>
<proteinExistence type="predicted"/>
<dbReference type="AlphaFoldDB" id="A0A498JPE7"/>
<organism evidence="1 2">
    <name type="scientific">Malus domestica</name>
    <name type="common">Apple</name>
    <name type="synonym">Pyrus malus</name>
    <dbReference type="NCBI Taxonomy" id="3750"/>
    <lineage>
        <taxon>Eukaryota</taxon>
        <taxon>Viridiplantae</taxon>
        <taxon>Streptophyta</taxon>
        <taxon>Embryophyta</taxon>
        <taxon>Tracheophyta</taxon>
        <taxon>Spermatophyta</taxon>
        <taxon>Magnoliopsida</taxon>
        <taxon>eudicotyledons</taxon>
        <taxon>Gunneridae</taxon>
        <taxon>Pentapetalae</taxon>
        <taxon>rosids</taxon>
        <taxon>fabids</taxon>
        <taxon>Rosales</taxon>
        <taxon>Rosaceae</taxon>
        <taxon>Amygdaloideae</taxon>
        <taxon>Maleae</taxon>
        <taxon>Malus</taxon>
    </lineage>
</organism>
<evidence type="ECO:0000313" key="2">
    <source>
        <dbReference type="Proteomes" id="UP000290289"/>
    </source>
</evidence>
<dbReference type="SUPFAM" id="SSF52218">
    <property type="entry name" value="Flavoproteins"/>
    <property type="match status" value="1"/>
</dbReference>
<dbReference type="Gene3D" id="3.40.50.360">
    <property type="match status" value="1"/>
</dbReference>
<keyword evidence="2" id="KW-1185">Reference proteome</keyword>
<protein>
    <submittedName>
        <fullName evidence="1">Uncharacterized protein</fullName>
    </submittedName>
</protein>
<accession>A0A498JPE7</accession>
<sequence>MAVGFSTGPRFEAANPYTEEDRGPELFALHQAQQQQRQEAPACEMSLTSLPGSSSARFHKWFTRGEEKGEWFKNLNYGVFDLGNRQDEHFNKVAVVVDEILAVQAR</sequence>
<dbReference type="STRING" id="3750.A0A498JPE7"/>
<evidence type="ECO:0000313" key="1">
    <source>
        <dbReference type="EMBL" id="RXH96777.1"/>
    </source>
</evidence>